<name>A0AAN7JJV3_9MYRT</name>
<dbReference type="Proteomes" id="UP001345219">
    <property type="component" value="Chromosome 10"/>
</dbReference>
<organism evidence="2 3">
    <name type="scientific">Trapa incisa</name>
    <dbReference type="NCBI Taxonomy" id="236973"/>
    <lineage>
        <taxon>Eukaryota</taxon>
        <taxon>Viridiplantae</taxon>
        <taxon>Streptophyta</taxon>
        <taxon>Embryophyta</taxon>
        <taxon>Tracheophyta</taxon>
        <taxon>Spermatophyta</taxon>
        <taxon>Magnoliopsida</taxon>
        <taxon>eudicotyledons</taxon>
        <taxon>Gunneridae</taxon>
        <taxon>Pentapetalae</taxon>
        <taxon>rosids</taxon>
        <taxon>malvids</taxon>
        <taxon>Myrtales</taxon>
        <taxon>Lythraceae</taxon>
        <taxon>Trapa</taxon>
    </lineage>
</organism>
<evidence type="ECO:0000313" key="3">
    <source>
        <dbReference type="Proteomes" id="UP001345219"/>
    </source>
</evidence>
<keyword evidence="3" id="KW-1185">Reference proteome</keyword>
<reference evidence="2 3" key="1">
    <citation type="journal article" date="2023" name="Hortic Res">
        <title>Pangenome of water caltrop reveals structural variations and asymmetric subgenome divergence after allopolyploidization.</title>
        <authorList>
            <person name="Zhang X."/>
            <person name="Chen Y."/>
            <person name="Wang L."/>
            <person name="Yuan Y."/>
            <person name="Fang M."/>
            <person name="Shi L."/>
            <person name="Lu R."/>
            <person name="Comes H.P."/>
            <person name="Ma Y."/>
            <person name="Chen Y."/>
            <person name="Huang G."/>
            <person name="Zhou Y."/>
            <person name="Zheng Z."/>
            <person name="Qiu Y."/>
        </authorList>
    </citation>
    <scope>NUCLEOTIDE SEQUENCE [LARGE SCALE GENOMIC DNA]</scope>
    <source>
        <tissue evidence="2">Roots</tissue>
    </source>
</reference>
<feature type="region of interest" description="Disordered" evidence="1">
    <location>
        <begin position="33"/>
        <end position="68"/>
    </location>
</feature>
<evidence type="ECO:0000256" key="1">
    <source>
        <dbReference type="SAM" id="MobiDB-lite"/>
    </source>
</evidence>
<feature type="compositionally biased region" description="Polar residues" evidence="1">
    <location>
        <begin position="57"/>
        <end position="68"/>
    </location>
</feature>
<evidence type="ECO:0000313" key="2">
    <source>
        <dbReference type="EMBL" id="KAK4745808.1"/>
    </source>
</evidence>
<protein>
    <submittedName>
        <fullName evidence="2">Uncharacterized protein</fullName>
    </submittedName>
</protein>
<proteinExistence type="predicted"/>
<sequence>MDAILKANKWTRSRLSPRLQKYHGECHQAHTLKSKGNARLARGGRGPSNGRGITREGQCSSRSRNPWNSWVPHHARNHILQGYQPRGYLPEATASDMTSSSDVSKPVVQLALTPKRKRRSLSERFLPSICTLVEVADSRAIGISVGQGYKALKSDVPARSLA</sequence>
<comment type="caution">
    <text evidence="2">The sequence shown here is derived from an EMBL/GenBank/DDBJ whole genome shotgun (WGS) entry which is preliminary data.</text>
</comment>
<dbReference type="EMBL" id="JAXIOK010000021">
    <property type="protein sequence ID" value="KAK4745808.1"/>
    <property type="molecule type" value="Genomic_DNA"/>
</dbReference>
<dbReference type="PANTHER" id="PTHR35131">
    <property type="entry name" value="EXPRESSED PROTEIN"/>
    <property type="match status" value="1"/>
</dbReference>
<dbReference type="AlphaFoldDB" id="A0AAN7JJV3"/>
<gene>
    <name evidence="2" type="ORF">SAY87_012120</name>
</gene>
<dbReference type="PANTHER" id="PTHR35131:SF2">
    <property type="entry name" value="GAG-POL POLYPROTEIN"/>
    <property type="match status" value="1"/>
</dbReference>
<accession>A0AAN7JJV3</accession>